<protein>
    <submittedName>
        <fullName evidence="2">Uncharacterized protein</fullName>
    </submittedName>
</protein>
<reference evidence="2 3" key="1">
    <citation type="journal article" date="2016" name="Nat. Commun.">
        <title>Thousands of microbial genomes shed light on interconnected biogeochemical processes in an aquifer system.</title>
        <authorList>
            <person name="Anantharaman K."/>
            <person name="Brown C.T."/>
            <person name="Hug L.A."/>
            <person name="Sharon I."/>
            <person name="Castelle C.J."/>
            <person name="Probst A.J."/>
            <person name="Thomas B.C."/>
            <person name="Singh A."/>
            <person name="Wilkins M.J."/>
            <person name="Karaoz U."/>
            <person name="Brodie E.L."/>
            <person name="Williams K.H."/>
            <person name="Hubbard S.S."/>
            <person name="Banfield J.F."/>
        </authorList>
    </citation>
    <scope>NUCLEOTIDE SEQUENCE [LARGE SCALE GENOMIC DNA]</scope>
</reference>
<sequence length="218" mass="24142">MVGERQVRVVVHSHFCGYQCKLYQTAKVQAQFSWDRAKARYILDAQKRRAEKLAGWVATRGVALKMVERLFAVVVEAFKARQYDLAKVLGNKVIEELAHEALGPMVKRFQSLIGEAGRFKTNLPEEAFAMKEEALSKLEPKDGNRNGSYLEATAIMGKAVGIANSHVRFFRGRDDGFSAVEKSGKTAAEIAKAKAARAADDRDFRNKARGAGKGKKGH</sequence>
<evidence type="ECO:0000256" key="1">
    <source>
        <dbReference type="SAM" id="MobiDB-lite"/>
    </source>
</evidence>
<dbReference type="Proteomes" id="UP000176504">
    <property type="component" value="Unassembled WGS sequence"/>
</dbReference>
<dbReference type="AlphaFoldDB" id="A0A1F4VG59"/>
<gene>
    <name evidence="2" type="ORF">A3A78_01475</name>
</gene>
<feature type="compositionally biased region" description="Basic residues" evidence="1">
    <location>
        <begin position="207"/>
        <end position="218"/>
    </location>
</feature>
<accession>A0A1F4VG59</accession>
<feature type="region of interest" description="Disordered" evidence="1">
    <location>
        <begin position="198"/>
        <end position="218"/>
    </location>
</feature>
<dbReference type="EMBL" id="MEVI01000001">
    <property type="protein sequence ID" value="OGC55693.1"/>
    <property type="molecule type" value="Genomic_DNA"/>
</dbReference>
<name>A0A1F4VG59_UNCKA</name>
<proteinExistence type="predicted"/>
<organism evidence="2 3">
    <name type="scientific">candidate division WWE3 bacterium RIFCSPLOWO2_01_FULL_41_18</name>
    <dbReference type="NCBI Taxonomy" id="1802625"/>
    <lineage>
        <taxon>Bacteria</taxon>
        <taxon>Katanobacteria</taxon>
    </lineage>
</organism>
<evidence type="ECO:0000313" key="3">
    <source>
        <dbReference type="Proteomes" id="UP000176504"/>
    </source>
</evidence>
<evidence type="ECO:0000313" key="2">
    <source>
        <dbReference type="EMBL" id="OGC55693.1"/>
    </source>
</evidence>
<comment type="caution">
    <text evidence="2">The sequence shown here is derived from an EMBL/GenBank/DDBJ whole genome shotgun (WGS) entry which is preliminary data.</text>
</comment>